<name>A0ABU1XX09_9GAMM</name>
<gene>
    <name evidence="1" type="ORF">J2W68_002034</name>
</gene>
<proteinExistence type="predicted"/>
<protein>
    <submittedName>
        <fullName evidence="1">Uncharacterized protein</fullName>
    </submittedName>
</protein>
<sequence length="94" mass="10279">MVEPISVQRLSDGEIALRYRVRPESLYYSGGVDFERVGDALRVVITKCAVGATCAPMAKSVIALDNSWQAEVHLPYNGARVIVAHTDGETQVYP</sequence>
<dbReference type="EMBL" id="JAVDWO010000007">
    <property type="protein sequence ID" value="MDR7193300.1"/>
    <property type="molecule type" value="Genomic_DNA"/>
</dbReference>
<dbReference type="RefSeq" id="WP_310235316.1">
    <property type="nucleotide sequence ID" value="NZ_JAVDWO010000007.1"/>
</dbReference>
<comment type="caution">
    <text evidence="1">The sequence shown here is derived from an EMBL/GenBank/DDBJ whole genome shotgun (WGS) entry which is preliminary data.</text>
</comment>
<accession>A0ABU1XX09</accession>
<reference evidence="1 2" key="1">
    <citation type="submission" date="2023-07" db="EMBL/GenBank/DDBJ databases">
        <title>Sorghum-associated microbial communities from plants grown in Nebraska, USA.</title>
        <authorList>
            <person name="Schachtman D."/>
        </authorList>
    </citation>
    <scope>NUCLEOTIDE SEQUENCE [LARGE SCALE GENOMIC DNA]</scope>
    <source>
        <strain evidence="1 2">4099</strain>
    </source>
</reference>
<evidence type="ECO:0000313" key="1">
    <source>
        <dbReference type="EMBL" id="MDR7193300.1"/>
    </source>
</evidence>
<keyword evidence="2" id="KW-1185">Reference proteome</keyword>
<evidence type="ECO:0000313" key="2">
    <source>
        <dbReference type="Proteomes" id="UP001256588"/>
    </source>
</evidence>
<dbReference type="Proteomes" id="UP001256588">
    <property type="component" value="Unassembled WGS sequence"/>
</dbReference>
<organism evidence="1 2">
    <name type="scientific">Luteimonas terrae</name>
    <dbReference type="NCBI Taxonomy" id="1530191"/>
    <lineage>
        <taxon>Bacteria</taxon>
        <taxon>Pseudomonadati</taxon>
        <taxon>Pseudomonadota</taxon>
        <taxon>Gammaproteobacteria</taxon>
        <taxon>Lysobacterales</taxon>
        <taxon>Lysobacteraceae</taxon>
        <taxon>Luteimonas</taxon>
    </lineage>
</organism>